<dbReference type="AlphaFoldDB" id="A0A183FV39"/>
<accession>A0A3P8A3H6</accession>
<protein>
    <submittedName>
        <fullName evidence="4">Transcriptional regulator</fullName>
    </submittedName>
</protein>
<name>A0A183FV39_HELPZ</name>
<accession>A0A183FV39</accession>
<feature type="region of interest" description="Disordered" evidence="1">
    <location>
        <begin position="1"/>
        <end position="86"/>
    </location>
</feature>
<feature type="compositionally biased region" description="Low complexity" evidence="1">
    <location>
        <begin position="43"/>
        <end position="52"/>
    </location>
</feature>
<dbReference type="Proteomes" id="UP000050761">
    <property type="component" value="Unassembled WGS sequence"/>
</dbReference>
<reference evidence="4" key="2">
    <citation type="submission" date="2019-09" db="UniProtKB">
        <authorList>
            <consortium name="WormBaseParasite"/>
        </authorList>
    </citation>
    <scope>IDENTIFICATION</scope>
</reference>
<sequence length="86" mass="9874">MLTTKHAAAIPNPPEQANKEEAVRTAEHIERLSPERDPREAARAAARAAAQENAHDAAKHATRDIRRERRRKEEKRRIKPPRKNTK</sequence>
<feature type="compositionally biased region" description="Basic and acidic residues" evidence="1">
    <location>
        <begin position="17"/>
        <end position="42"/>
    </location>
</feature>
<evidence type="ECO:0000313" key="3">
    <source>
        <dbReference type="Proteomes" id="UP000050761"/>
    </source>
</evidence>
<dbReference type="EMBL" id="UZAH01027363">
    <property type="protein sequence ID" value="VDO91014.1"/>
    <property type="molecule type" value="Genomic_DNA"/>
</dbReference>
<organism evidence="3 4">
    <name type="scientific">Heligmosomoides polygyrus</name>
    <name type="common">Parasitic roundworm</name>
    <dbReference type="NCBI Taxonomy" id="6339"/>
    <lineage>
        <taxon>Eukaryota</taxon>
        <taxon>Metazoa</taxon>
        <taxon>Ecdysozoa</taxon>
        <taxon>Nematoda</taxon>
        <taxon>Chromadorea</taxon>
        <taxon>Rhabditida</taxon>
        <taxon>Rhabditina</taxon>
        <taxon>Rhabditomorpha</taxon>
        <taxon>Strongyloidea</taxon>
        <taxon>Heligmosomidae</taxon>
        <taxon>Heligmosomoides</taxon>
    </lineage>
</organism>
<proteinExistence type="predicted"/>
<dbReference type="WBParaSite" id="HPBE_0001212501-mRNA-1">
    <property type="protein sequence ID" value="HPBE_0001212501-mRNA-1"/>
    <property type="gene ID" value="HPBE_0001212501"/>
</dbReference>
<feature type="compositionally biased region" description="Basic residues" evidence="1">
    <location>
        <begin position="68"/>
        <end position="86"/>
    </location>
</feature>
<feature type="compositionally biased region" description="Basic and acidic residues" evidence="1">
    <location>
        <begin position="53"/>
        <end position="67"/>
    </location>
</feature>
<evidence type="ECO:0000256" key="1">
    <source>
        <dbReference type="SAM" id="MobiDB-lite"/>
    </source>
</evidence>
<reference evidence="2 3" key="1">
    <citation type="submission" date="2018-11" db="EMBL/GenBank/DDBJ databases">
        <authorList>
            <consortium name="Pathogen Informatics"/>
        </authorList>
    </citation>
    <scope>NUCLEOTIDE SEQUENCE [LARGE SCALE GENOMIC DNA]</scope>
</reference>
<evidence type="ECO:0000313" key="2">
    <source>
        <dbReference type="EMBL" id="VDO91014.1"/>
    </source>
</evidence>
<gene>
    <name evidence="2" type="ORF">HPBE_LOCUS12126</name>
</gene>
<evidence type="ECO:0000313" key="4">
    <source>
        <dbReference type="WBParaSite" id="HPBE_0001212501-mRNA-1"/>
    </source>
</evidence>
<keyword evidence="3" id="KW-1185">Reference proteome</keyword>